<comment type="caution">
    <text evidence="1">The sequence shown here is derived from an EMBL/GenBank/DDBJ whole genome shotgun (WGS) entry which is preliminary data.</text>
</comment>
<gene>
    <name evidence="1" type="ORF">DXX92_08450</name>
</gene>
<evidence type="ECO:0000313" key="1">
    <source>
        <dbReference type="EMBL" id="REL35382.1"/>
    </source>
</evidence>
<dbReference type="InterPro" id="IPR054044">
    <property type="entry name" value="PFIN"/>
</dbReference>
<protein>
    <submittedName>
        <fullName evidence="1">Uncharacterized protein</fullName>
    </submittedName>
</protein>
<organism evidence="1 2">
    <name type="scientific">Thalassotalea euphylliae</name>
    <dbReference type="NCBI Taxonomy" id="1655234"/>
    <lineage>
        <taxon>Bacteria</taxon>
        <taxon>Pseudomonadati</taxon>
        <taxon>Pseudomonadota</taxon>
        <taxon>Gammaproteobacteria</taxon>
        <taxon>Alteromonadales</taxon>
        <taxon>Colwelliaceae</taxon>
        <taxon>Thalassotalea</taxon>
    </lineage>
</organism>
<accession>A0A3E0UHZ5</accession>
<sequence length="121" mass="14027">MRIQSTQKEYKPTWVRAAVLEALWKVDRNFYIGIWSGEPKTSWFAYDIPFVKTAFCTADMYLTEVDGKLTVGFEDGRHRTRWLLNSGFELIPVGLEEHHYKRAVALGLAVSRVKQNEEMNA</sequence>
<evidence type="ECO:0000313" key="2">
    <source>
        <dbReference type="Proteomes" id="UP000256999"/>
    </source>
</evidence>
<dbReference type="OrthoDB" id="7012308at2"/>
<dbReference type="AlphaFoldDB" id="A0A3E0UHZ5"/>
<name>A0A3E0UHZ5_9GAMM</name>
<dbReference type="Proteomes" id="UP000256999">
    <property type="component" value="Unassembled WGS sequence"/>
</dbReference>
<proteinExistence type="predicted"/>
<dbReference type="RefSeq" id="WP_116000056.1">
    <property type="nucleotide sequence ID" value="NZ_QUOV01000001.1"/>
</dbReference>
<dbReference type="Pfam" id="PF22162">
    <property type="entry name" value="PFIN"/>
    <property type="match status" value="1"/>
</dbReference>
<dbReference type="EMBL" id="QUOV01000001">
    <property type="protein sequence ID" value="REL35382.1"/>
    <property type="molecule type" value="Genomic_DNA"/>
</dbReference>
<reference evidence="1 2" key="1">
    <citation type="submission" date="2018-08" db="EMBL/GenBank/DDBJ databases">
        <title>Thalassotalea euphylliae genome.</title>
        <authorList>
            <person name="Summers S."/>
            <person name="Rice S.A."/>
            <person name="Freckelton M.L."/>
            <person name="Nedved B.T."/>
            <person name="Hadfield M.G."/>
        </authorList>
    </citation>
    <scope>NUCLEOTIDE SEQUENCE [LARGE SCALE GENOMIC DNA]</scope>
    <source>
        <strain evidence="1 2">H2</strain>
    </source>
</reference>